<dbReference type="PANTHER" id="PTHR36444">
    <property type="entry name" value="TRANSCRIPTIONAL REGULATOR PROTEIN YOBU-RELATED"/>
    <property type="match status" value="1"/>
</dbReference>
<reference evidence="1 2" key="1">
    <citation type="submission" date="2017-11" db="EMBL/GenBank/DDBJ databases">
        <title>Draft genome sequence of Enterococcus plantarum TRW2 strain isolated from lettuce.</title>
        <authorList>
            <person name="Kim E.B."/>
            <person name="Marco M.L."/>
            <person name="Williams T.R."/>
            <person name="You I.H."/>
        </authorList>
    </citation>
    <scope>NUCLEOTIDE SEQUENCE [LARGE SCALE GENOMIC DNA]</scope>
    <source>
        <strain evidence="1 2">TRW2</strain>
    </source>
</reference>
<dbReference type="AlphaFoldDB" id="A0A2W3Z5G9"/>
<accession>A0A2W3Z5G9</accession>
<dbReference type="RefSeq" id="WP_111247470.1">
    <property type="nucleotide sequence ID" value="NZ_PIEU01000046.1"/>
</dbReference>
<dbReference type="InterPro" id="IPR053182">
    <property type="entry name" value="YobU-like_regulator"/>
</dbReference>
<sequence length="129" mass="14836">MTIQLAEKIIKGKKIRTNNHRLDEIITLWNKVPEMQLEGEFFAVYSNYESNFEGDYDLLIGSERANFPESSIIFTGQYVAIPVKESSPKGVGQAWQKIWKDEALEKRRTYLSDAEHYKADGTIAIYLSV</sequence>
<dbReference type="Proteomes" id="UP000249828">
    <property type="component" value="Unassembled WGS sequence"/>
</dbReference>
<evidence type="ECO:0000313" key="2">
    <source>
        <dbReference type="Proteomes" id="UP000249828"/>
    </source>
</evidence>
<dbReference type="EMBL" id="PIEU01000046">
    <property type="protein sequence ID" value="PZL75201.1"/>
    <property type="molecule type" value="Genomic_DNA"/>
</dbReference>
<dbReference type="InterPro" id="IPR011256">
    <property type="entry name" value="Reg_factor_effector_dom_sf"/>
</dbReference>
<evidence type="ECO:0000313" key="1">
    <source>
        <dbReference type="EMBL" id="PZL75201.1"/>
    </source>
</evidence>
<proteinExistence type="predicted"/>
<comment type="caution">
    <text evidence="1">The sequence shown here is derived from an EMBL/GenBank/DDBJ whole genome shotgun (WGS) entry which is preliminary data.</text>
</comment>
<dbReference type="Gene3D" id="3.20.80.10">
    <property type="entry name" value="Regulatory factor, effector binding domain"/>
    <property type="match status" value="1"/>
</dbReference>
<protein>
    <recommendedName>
        <fullName evidence="3">AraC family transcriptional regulator</fullName>
    </recommendedName>
</protein>
<organism evidence="1 2">
    <name type="scientific">Enterococcus plantarum</name>
    <dbReference type="NCBI Taxonomy" id="1077675"/>
    <lineage>
        <taxon>Bacteria</taxon>
        <taxon>Bacillati</taxon>
        <taxon>Bacillota</taxon>
        <taxon>Bacilli</taxon>
        <taxon>Lactobacillales</taxon>
        <taxon>Enterococcaceae</taxon>
        <taxon>Enterococcus</taxon>
    </lineage>
</organism>
<name>A0A2W3Z5G9_9ENTE</name>
<evidence type="ECO:0008006" key="3">
    <source>
        <dbReference type="Google" id="ProtNLM"/>
    </source>
</evidence>
<dbReference type="PANTHER" id="PTHR36444:SF2">
    <property type="entry name" value="TRANSCRIPTIONAL REGULATOR PROTEIN YOBU-RELATED"/>
    <property type="match status" value="1"/>
</dbReference>
<keyword evidence="2" id="KW-1185">Reference proteome</keyword>
<dbReference type="STRING" id="1077675.BCR22_14080"/>
<gene>
    <name evidence="1" type="ORF">CI088_05560</name>
</gene>